<feature type="binding site" evidence="1">
    <location>
        <position position="8"/>
    </location>
    <ligand>
        <name>Zn(2+)</name>
        <dbReference type="ChEBI" id="CHEBI:29105"/>
    </ligand>
</feature>
<protein>
    <recommendedName>
        <fullName evidence="2">ZAD domain-containing protein</fullName>
    </recommendedName>
</protein>
<dbReference type="InterPro" id="IPR012934">
    <property type="entry name" value="Znf_AD"/>
</dbReference>
<name>A0ABD2NH83_9CUCU</name>
<dbReference type="Proteomes" id="UP001516400">
    <property type="component" value="Unassembled WGS sequence"/>
</dbReference>
<dbReference type="SUPFAM" id="SSF57716">
    <property type="entry name" value="Glucocorticoid receptor-like (DNA-binding domain)"/>
    <property type="match status" value="1"/>
</dbReference>
<dbReference type="AlphaFoldDB" id="A0ABD2NH83"/>
<accession>A0ABD2NH83</accession>
<sequence length="132" mass="15594">MYYLANFCRICIKTDVDLVDVDSDDVDSIKLQKKLEECTEMVINRESLSTKICTLCIKKLRISYEFHNMCKRSTSLLQGLLTELMKNNNCIDDEEQMFDIYPEEIKKEIPFEEVVVEPDIRVKTELLRMKKN</sequence>
<evidence type="ECO:0000259" key="2">
    <source>
        <dbReference type="PROSITE" id="PS51915"/>
    </source>
</evidence>
<dbReference type="SMART" id="SM00868">
    <property type="entry name" value="zf-AD"/>
    <property type="match status" value="1"/>
</dbReference>
<feature type="binding site" evidence="1">
    <location>
        <position position="53"/>
    </location>
    <ligand>
        <name>Zn(2+)</name>
        <dbReference type="ChEBI" id="CHEBI:29105"/>
    </ligand>
</feature>
<proteinExistence type="predicted"/>
<keyword evidence="1" id="KW-0479">Metal-binding</keyword>
<feature type="domain" description="ZAD" evidence="2">
    <location>
        <begin position="6"/>
        <end position="80"/>
    </location>
</feature>
<gene>
    <name evidence="3" type="ORF">HHI36_013007</name>
</gene>
<keyword evidence="4" id="KW-1185">Reference proteome</keyword>
<reference evidence="3 4" key="1">
    <citation type="journal article" date="2021" name="BMC Biol.">
        <title>Horizontally acquired antibacterial genes associated with adaptive radiation of ladybird beetles.</title>
        <authorList>
            <person name="Li H.S."/>
            <person name="Tang X.F."/>
            <person name="Huang Y.H."/>
            <person name="Xu Z.Y."/>
            <person name="Chen M.L."/>
            <person name="Du X.Y."/>
            <person name="Qiu B.Y."/>
            <person name="Chen P.T."/>
            <person name="Zhang W."/>
            <person name="Slipinski A."/>
            <person name="Escalona H.E."/>
            <person name="Waterhouse R.M."/>
            <person name="Zwick A."/>
            <person name="Pang H."/>
        </authorList>
    </citation>
    <scope>NUCLEOTIDE SEQUENCE [LARGE SCALE GENOMIC DNA]</scope>
    <source>
        <strain evidence="3">SYSU2018</strain>
    </source>
</reference>
<evidence type="ECO:0000313" key="3">
    <source>
        <dbReference type="EMBL" id="KAL3277661.1"/>
    </source>
</evidence>
<organism evidence="3 4">
    <name type="scientific">Cryptolaemus montrouzieri</name>
    <dbReference type="NCBI Taxonomy" id="559131"/>
    <lineage>
        <taxon>Eukaryota</taxon>
        <taxon>Metazoa</taxon>
        <taxon>Ecdysozoa</taxon>
        <taxon>Arthropoda</taxon>
        <taxon>Hexapoda</taxon>
        <taxon>Insecta</taxon>
        <taxon>Pterygota</taxon>
        <taxon>Neoptera</taxon>
        <taxon>Endopterygota</taxon>
        <taxon>Coleoptera</taxon>
        <taxon>Polyphaga</taxon>
        <taxon>Cucujiformia</taxon>
        <taxon>Coccinelloidea</taxon>
        <taxon>Coccinellidae</taxon>
        <taxon>Scymninae</taxon>
        <taxon>Scymnini</taxon>
        <taxon>Cryptolaemus</taxon>
    </lineage>
</organism>
<comment type="caution">
    <text evidence="3">The sequence shown here is derived from an EMBL/GenBank/DDBJ whole genome shotgun (WGS) entry which is preliminary data.</text>
</comment>
<keyword evidence="1" id="KW-0862">Zinc</keyword>
<evidence type="ECO:0000256" key="1">
    <source>
        <dbReference type="PROSITE-ProRule" id="PRU01263"/>
    </source>
</evidence>
<feature type="binding site" evidence="1">
    <location>
        <position position="56"/>
    </location>
    <ligand>
        <name>Zn(2+)</name>
        <dbReference type="ChEBI" id="CHEBI:29105"/>
    </ligand>
</feature>
<dbReference type="Pfam" id="PF07776">
    <property type="entry name" value="zf-AD"/>
    <property type="match status" value="1"/>
</dbReference>
<feature type="binding site" evidence="1">
    <location>
        <position position="11"/>
    </location>
    <ligand>
        <name>Zn(2+)</name>
        <dbReference type="ChEBI" id="CHEBI:29105"/>
    </ligand>
</feature>
<keyword evidence="1" id="KW-0863">Zinc-finger</keyword>
<dbReference type="EMBL" id="JABFTP020000103">
    <property type="protein sequence ID" value="KAL3277661.1"/>
    <property type="molecule type" value="Genomic_DNA"/>
</dbReference>
<dbReference type="Gene3D" id="3.40.1800.20">
    <property type="match status" value="1"/>
</dbReference>
<dbReference type="GO" id="GO:0008270">
    <property type="term" value="F:zinc ion binding"/>
    <property type="evidence" value="ECO:0007669"/>
    <property type="project" value="UniProtKB-UniRule"/>
</dbReference>
<evidence type="ECO:0000313" key="4">
    <source>
        <dbReference type="Proteomes" id="UP001516400"/>
    </source>
</evidence>
<dbReference type="PROSITE" id="PS51915">
    <property type="entry name" value="ZAD"/>
    <property type="match status" value="1"/>
</dbReference>